<dbReference type="Gene3D" id="3.40.1690.10">
    <property type="entry name" value="secretion proteins EscU"/>
    <property type="match status" value="1"/>
</dbReference>
<keyword evidence="5 13" id="KW-1003">Cell membrane</keyword>
<dbReference type="Gene3D" id="6.10.250.2080">
    <property type="match status" value="1"/>
</dbReference>
<evidence type="ECO:0000256" key="10">
    <source>
        <dbReference type="ARBA" id="ARBA00023136"/>
    </source>
</evidence>
<keyword evidence="6 13" id="KW-0812">Transmembrane</keyword>
<keyword evidence="10 13" id="KW-0472">Membrane</keyword>
<reference evidence="16" key="1">
    <citation type="submission" date="2017-05" db="EMBL/GenBank/DDBJ databases">
        <title>Complete and WGS of Bordetella genogroups.</title>
        <authorList>
            <person name="Spilker T."/>
            <person name="Lipuma J."/>
        </authorList>
    </citation>
    <scope>NUCLEOTIDE SEQUENCE [LARGE SCALE GENOMIC DNA]</scope>
    <source>
        <strain evidence="16">AU16122</strain>
    </source>
</reference>
<keyword evidence="8 13" id="KW-0653">Protein transport</keyword>
<evidence type="ECO:0000256" key="1">
    <source>
        <dbReference type="ARBA" id="ARBA00004651"/>
    </source>
</evidence>
<dbReference type="PANTHER" id="PTHR30531:SF12">
    <property type="entry name" value="FLAGELLAR BIOSYNTHETIC PROTEIN FLHB"/>
    <property type="match status" value="1"/>
</dbReference>
<feature type="transmembrane region" description="Helical" evidence="13">
    <location>
        <begin position="33"/>
        <end position="54"/>
    </location>
</feature>
<evidence type="ECO:0000256" key="13">
    <source>
        <dbReference type="RuleBase" id="RU364091"/>
    </source>
</evidence>
<keyword evidence="4 13" id="KW-0813">Transport</keyword>
<dbReference type="EMBL" id="NEVM01000005">
    <property type="protein sequence ID" value="OZI29725.1"/>
    <property type="molecule type" value="Genomic_DNA"/>
</dbReference>
<dbReference type="Proteomes" id="UP000216020">
    <property type="component" value="Unassembled WGS sequence"/>
</dbReference>
<evidence type="ECO:0000256" key="14">
    <source>
        <dbReference type="SAM" id="MobiDB-lite"/>
    </source>
</evidence>
<sequence>MAEESDLEKTEAASPRRLEKAREEGQVPRSRELSTFTVLVGGLAYLWLGAPLLYRGLAGVVHNGLAFDARVPRDTHVMIAMAVRGVGEAMLVLAPFFLVVAVISVASQLALGGLVWSTKPLEIKLDKLNPITGFGRIFSWTTLVELGKTLLKAGIVGGVGAVAIWRHHDDMIALMHTTPIEGLVGMLRIVATCCALIIASMVLLVLADVPWQIFSHLKKLRMSKEDVKKEFKESEGDPLLKARIRQQQRQAARRRMMADVPKADVVVTNPTHFAVALKYSEGDMSAPRVVAKGTGLIAAHIREIAMEHRVPLLEAPPLARALHKHVEVGKEIPVALYTAVAEVLAWVFQLRAWRPGWVQPMPPTDLPVPSRLDPQAQAAAEGV</sequence>
<comment type="caution">
    <text evidence="15">The sequence shown here is derived from an EMBL/GenBank/DDBJ whole genome shotgun (WGS) entry which is preliminary data.</text>
</comment>
<evidence type="ECO:0000256" key="2">
    <source>
        <dbReference type="ARBA" id="ARBA00010690"/>
    </source>
</evidence>
<dbReference type="InterPro" id="IPR006136">
    <property type="entry name" value="FlhB"/>
</dbReference>
<comment type="function">
    <text evidence="12 13">Required for formation of the rod structure in the basal body of the flagellar apparatus. Together with FliI and FliH, may constitute the export apparatus of flagellin.</text>
</comment>
<keyword evidence="16" id="KW-1185">Reference proteome</keyword>
<keyword evidence="7 13" id="KW-1005">Bacterial flagellum biogenesis</keyword>
<evidence type="ECO:0000256" key="7">
    <source>
        <dbReference type="ARBA" id="ARBA00022795"/>
    </source>
</evidence>
<dbReference type="GO" id="GO:0009306">
    <property type="term" value="P:protein secretion"/>
    <property type="evidence" value="ECO:0007669"/>
    <property type="project" value="InterPro"/>
</dbReference>
<feature type="region of interest" description="Disordered" evidence="14">
    <location>
        <begin position="364"/>
        <end position="383"/>
    </location>
</feature>
<dbReference type="InterPro" id="IPR029025">
    <property type="entry name" value="T3SS_substrate_exporter_C"/>
</dbReference>
<dbReference type="Pfam" id="PF01312">
    <property type="entry name" value="Bac_export_2"/>
    <property type="match status" value="1"/>
</dbReference>
<evidence type="ECO:0000256" key="3">
    <source>
        <dbReference type="ARBA" id="ARBA00021622"/>
    </source>
</evidence>
<name>A0A261RXS2_9BORD</name>
<organism evidence="15 16">
    <name type="scientific">Bordetella genomosp. 10</name>
    <dbReference type="NCBI Taxonomy" id="1416804"/>
    <lineage>
        <taxon>Bacteria</taxon>
        <taxon>Pseudomonadati</taxon>
        <taxon>Pseudomonadota</taxon>
        <taxon>Betaproteobacteria</taxon>
        <taxon>Burkholderiales</taxon>
        <taxon>Alcaligenaceae</taxon>
        <taxon>Bordetella</taxon>
    </lineage>
</organism>
<keyword evidence="9 13" id="KW-1133">Transmembrane helix</keyword>
<protein>
    <recommendedName>
        <fullName evidence="3 13">Flagellar biosynthetic protein FlhB</fullName>
    </recommendedName>
</protein>
<gene>
    <name evidence="13" type="primary">flhB</name>
    <name evidence="15" type="ORF">CAL29_16475</name>
</gene>
<dbReference type="PRINTS" id="PR00950">
    <property type="entry name" value="TYPE3IMSPROT"/>
</dbReference>
<dbReference type="FunFam" id="3.40.1690.10:FF:000001">
    <property type="entry name" value="Flagellar biosynthetic protein FlhB"/>
    <property type="match status" value="1"/>
</dbReference>
<keyword evidence="11 13" id="KW-1006">Bacterial flagellum protein export</keyword>
<dbReference type="GO" id="GO:0044780">
    <property type="term" value="P:bacterial-type flagellum assembly"/>
    <property type="evidence" value="ECO:0007669"/>
    <property type="project" value="InterPro"/>
</dbReference>
<feature type="compositionally biased region" description="Basic and acidic residues" evidence="14">
    <location>
        <begin position="7"/>
        <end position="26"/>
    </location>
</feature>
<evidence type="ECO:0000256" key="9">
    <source>
        <dbReference type="ARBA" id="ARBA00022989"/>
    </source>
</evidence>
<evidence type="ECO:0000256" key="5">
    <source>
        <dbReference type="ARBA" id="ARBA00022475"/>
    </source>
</evidence>
<dbReference type="GO" id="GO:0005886">
    <property type="term" value="C:plasma membrane"/>
    <property type="evidence" value="ECO:0007669"/>
    <property type="project" value="UniProtKB-SubCell"/>
</dbReference>
<feature type="transmembrane region" description="Helical" evidence="13">
    <location>
        <begin position="185"/>
        <end position="214"/>
    </location>
</feature>
<feature type="transmembrane region" description="Helical" evidence="13">
    <location>
        <begin position="91"/>
        <end position="116"/>
    </location>
</feature>
<keyword evidence="15" id="KW-0282">Flagellum</keyword>
<evidence type="ECO:0000256" key="11">
    <source>
        <dbReference type="ARBA" id="ARBA00023225"/>
    </source>
</evidence>
<dbReference type="AlphaFoldDB" id="A0A261RXS2"/>
<evidence type="ECO:0000256" key="6">
    <source>
        <dbReference type="ARBA" id="ARBA00022692"/>
    </source>
</evidence>
<evidence type="ECO:0000313" key="16">
    <source>
        <dbReference type="Proteomes" id="UP000216020"/>
    </source>
</evidence>
<feature type="transmembrane region" description="Helical" evidence="13">
    <location>
        <begin position="137"/>
        <end position="165"/>
    </location>
</feature>
<dbReference type="InterPro" id="IPR006135">
    <property type="entry name" value="T3SS_substrate_exporter"/>
</dbReference>
<feature type="region of interest" description="Disordered" evidence="14">
    <location>
        <begin position="1"/>
        <end position="26"/>
    </location>
</feature>
<evidence type="ECO:0000256" key="12">
    <source>
        <dbReference type="ARBA" id="ARBA00025078"/>
    </source>
</evidence>
<dbReference type="NCBIfam" id="TIGR00328">
    <property type="entry name" value="flhB"/>
    <property type="match status" value="1"/>
</dbReference>
<keyword evidence="15" id="KW-0966">Cell projection</keyword>
<evidence type="ECO:0000256" key="4">
    <source>
        <dbReference type="ARBA" id="ARBA00022448"/>
    </source>
</evidence>
<proteinExistence type="inferred from homology"/>
<dbReference type="RefSeq" id="WP_094854169.1">
    <property type="nucleotide sequence ID" value="NZ_NEVM01000005.1"/>
</dbReference>
<dbReference type="PANTHER" id="PTHR30531">
    <property type="entry name" value="FLAGELLAR BIOSYNTHETIC PROTEIN FLHB"/>
    <property type="match status" value="1"/>
</dbReference>
<comment type="subcellular location">
    <subcellularLocation>
        <location evidence="1">Cell membrane</location>
        <topology evidence="1">Multi-pass membrane protein</topology>
    </subcellularLocation>
</comment>
<keyword evidence="15" id="KW-0969">Cilium</keyword>
<comment type="similarity">
    <text evidence="2 13">Belongs to the type III secretion exporter family.</text>
</comment>
<dbReference type="OrthoDB" id="9807950at2"/>
<dbReference type="SUPFAM" id="SSF160544">
    <property type="entry name" value="EscU C-terminal domain-like"/>
    <property type="match status" value="1"/>
</dbReference>
<evidence type="ECO:0000313" key="15">
    <source>
        <dbReference type="EMBL" id="OZI29725.1"/>
    </source>
</evidence>
<accession>A0A261RXS2</accession>
<evidence type="ECO:0000256" key="8">
    <source>
        <dbReference type="ARBA" id="ARBA00022927"/>
    </source>
</evidence>